<evidence type="ECO:0000313" key="3">
    <source>
        <dbReference type="EnsemblFungi" id="PTTG_06290-t43_1-p1"/>
    </source>
</evidence>
<reference evidence="3 4" key="3">
    <citation type="journal article" date="2017" name="G3 (Bethesda)">
        <title>Comparative analysis highlights variable genome content of wheat rusts and divergence of the mating loci.</title>
        <authorList>
            <person name="Cuomo C.A."/>
            <person name="Bakkeren G."/>
            <person name="Khalil H.B."/>
            <person name="Panwar V."/>
            <person name="Joly D."/>
            <person name="Linning R."/>
            <person name="Sakthikumar S."/>
            <person name="Song X."/>
            <person name="Adiconis X."/>
            <person name="Fan L."/>
            <person name="Goldberg J.M."/>
            <person name="Levin J.Z."/>
            <person name="Young S."/>
            <person name="Zeng Q."/>
            <person name="Anikster Y."/>
            <person name="Bruce M."/>
            <person name="Wang M."/>
            <person name="Yin C."/>
            <person name="McCallum B."/>
            <person name="Szabo L.J."/>
            <person name="Hulbert S."/>
            <person name="Chen X."/>
            <person name="Fellers J.P."/>
        </authorList>
    </citation>
    <scope>NUCLEOTIDE SEQUENCE</scope>
    <source>
        <strain evidence="3">isolate 1-1 / race 1 (BBBD)</strain>
        <strain evidence="4">Isolate 1-1 / race 1 (BBBD)</strain>
    </source>
</reference>
<sequence>MPPSLRGGHNRGPAGAPEGRPLARLLDAGSGSRSGLGTALRTVAPRGATISPWVTCTPRPWWRKSWSTWGLKNTAARSWRHGLFEFAPRVTAVVVCLQRLFVLVFLFEVPSISFLKYFIRPNYHRHAPSTTSSKIARFYLVLDMWIASPYLIAGIAAVANARVIPIVNGFLEKRQFGSMNSQSSSSSYGFSTSSETTSDGRVSRTTVYGGTPYTITQSSQSSPAMAQGASVSSIQIGQNPPQLIQEPFPGLSIPFQTGQFANRPLQSMGMPMLPSAISIPPLVRLPNQPLENSNQLPKSSNQLPQAAEDTAPVPLNPTKPNSNIVAHPTTTKANNQLPQAAEDTALVPLNPTKPNSNIVAPPTTTKANNQLPQAAEDTAPVPLNPTKPNSNIVAHPTTTKANNQLPQVAEDTAPVPLNPTKPNSNIVAHPATTKANTTNGSPIRNFPVLGLPVAPQPQEFIINKPMTENIGPERNTGSPESINHPTIMLAGSPPMNHFAVQAPPIPQAQTQAQVQPQMQLNNPPPTAAPVSGAGNAPTNEARLETGFIPIVIESITADGRPYRSDGLLKISNIQPLKS</sequence>
<reference evidence="3" key="4">
    <citation type="submission" date="2025-05" db="UniProtKB">
        <authorList>
            <consortium name="EnsemblFungi"/>
        </authorList>
    </citation>
    <scope>IDENTIFICATION</scope>
    <source>
        <strain evidence="3">isolate 1-1 / race 1 (BBBD)</strain>
    </source>
</reference>
<dbReference type="OrthoDB" id="2506553at2759"/>
<evidence type="ECO:0000313" key="2">
    <source>
        <dbReference type="EMBL" id="OAV95586.1"/>
    </source>
</evidence>
<reference evidence="2" key="2">
    <citation type="submission" date="2016-05" db="EMBL/GenBank/DDBJ databases">
        <title>Comparative analysis highlights variable genome content of wheat rusts and divergence of the mating loci.</title>
        <authorList>
            <person name="Cuomo C.A."/>
            <person name="Bakkeren G."/>
            <person name="Szabo L."/>
            <person name="Khalil H."/>
            <person name="Joly D."/>
            <person name="Goldberg J."/>
            <person name="Young S."/>
            <person name="Zeng Q."/>
            <person name="Fellers J."/>
        </authorList>
    </citation>
    <scope>NUCLEOTIDE SEQUENCE [LARGE SCALE GENOMIC DNA]</scope>
    <source>
        <strain evidence="2">1-1 BBBD Race 1</strain>
    </source>
</reference>
<dbReference type="EMBL" id="ADAS02000027">
    <property type="protein sequence ID" value="OAV95586.1"/>
    <property type="molecule type" value="Genomic_DNA"/>
</dbReference>
<gene>
    <name evidence="2" type="ORF">PTTG_06290</name>
</gene>
<proteinExistence type="predicted"/>
<feature type="compositionally biased region" description="Low complexity" evidence="1">
    <location>
        <begin position="178"/>
        <end position="197"/>
    </location>
</feature>
<protein>
    <submittedName>
        <fullName evidence="2 3">Uncharacterized protein</fullName>
    </submittedName>
</protein>
<dbReference type="STRING" id="630390.A0A180GRY2"/>
<evidence type="ECO:0000313" key="4">
    <source>
        <dbReference type="Proteomes" id="UP000005240"/>
    </source>
</evidence>
<feature type="region of interest" description="Disordered" evidence="1">
    <location>
        <begin position="284"/>
        <end position="319"/>
    </location>
</feature>
<accession>A0A180GRY2</accession>
<dbReference type="Proteomes" id="UP000005240">
    <property type="component" value="Unassembled WGS sequence"/>
</dbReference>
<reference evidence="2" key="1">
    <citation type="submission" date="2009-11" db="EMBL/GenBank/DDBJ databases">
        <authorList>
            <consortium name="The Broad Institute Genome Sequencing Platform"/>
            <person name="Ward D."/>
            <person name="Feldgarden M."/>
            <person name="Earl A."/>
            <person name="Young S.K."/>
            <person name="Zeng Q."/>
            <person name="Koehrsen M."/>
            <person name="Alvarado L."/>
            <person name="Berlin A."/>
            <person name="Bochicchio J."/>
            <person name="Borenstein D."/>
            <person name="Chapman S.B."/>
            <person name="Chen Z."/>
            <person name="Engels R."/>
            <person name="Freedman E."/>
            <person name="Gellesch M."/>
            <person name="Goldberg J."/>
            <person name="Griggs A."/>
            <person name="Gujja S."/>
            <person name="Heilman E."/>
            <person name="Heiman D."/>
            <person name="Hepburn T."/>
            <person name="Howarth C."/>
            <person name="Jen D."/>
            <person name="Larson L."/>
            <person name="Lewis B."/>
            <person name="Mehta T."/>
            <person name="Park D."/>
            <person name="Pearson M."/>
            <person name="Roberts A."/>
            <person name="Saif S."/>
            <person name="Shea T."/>
            <person name="Shenoy N."/>
            <person name="Sisk P."/>
            <person name="Stolte C."/>
            <person name="Sykes S."/>
            <person name="Thomson T."/>
            <person name="Walk T."/>
            <person name="White J."/>
            <person name="Yandava C."/>
            <person name="Izard J."/>
            <person name="Baranova O.V."/>
            <person name="Blanton J.M."/>
            <person name="Tanner A.C."/>
            <person name="Dewhirst F.E."/>
            <person name="Haas B."/>
            <person name="Nusbaum C."/>
            <person name="Birren B."/>
        </authorList>
    </citation>
    <scope>NUCLEOTIDE SEQUENCE [LARGE SCALE GENOMIC DNA]</scope>
    <source>
        <strain evidence="2">1-1 BBBD Race 1</strain>
    </source>
</reference>
<keyword evidence="4" id="KW-1185">Reference proteome</keyword>
<feature type="compositionally biased region" description="Polar residues" evidence="1">
    <location>
        <begin position="289"/>
        <end position="304"/>
    </location>
</feature>
<evidence type="ECO:0000256" key="1">
    <source>
        <dbReference type="SAM" id="MobiDB-lite"/>
    </source>
</evidence>
<dbReference type="EnsemblFungi" id="PTTG_06290-t43_1">
    <property type="protein sequence ID" value="PTTG_06290-t43_1-p1"/>
    <property type="gene ID" value="PTTG_06290"/>
</dbReference>
<organism evidence="2">
    <name type="scientific">Puccinia triticina (isolate 1-1 / race 1 (BBBD))</name>
    <name type="common">Brown leaf rust fungus</name>
    <dbReference type="NCBI Taxonomy" id="630390"/>
    <lineage>
        <taxon>Eukaryota</taxon>
        <taxon>Fungi</taxon>
        <taxon>Dikarya</taxon>
        <taxon>Basidiomycota</taxon>
        <taxon>Pucciniomycotina</taxon>
        <taxon>Pucciniomycetes</taxon>
        <taxon>Pucciniales</taxon>
        <taxon>Pucciniaceae</taxon>
        <taxon>Puccinia</taxon>
    </lineage>
</organism>
<feature type="region of interest" description="Disordered" evidence="1">
    <location>
        <begin position="178"/>
        <end position="204"/>
    </location>
</feature>
<feature type="region of interest" description="Disordered" evidence="1">
    <location>
        <begin position="1"/>
        <end position="22"/>
    </location>
</feature>
<name>A0A180GRY2_PUCT1</name>
<feature type="region of interest" description="Disordered" evidence="1">
    <location>
        <begin position="421"/>
        <end position="440"/>
    </location>
</feature>
<dbReference type="VEuPathDB" id="FungiDB:PTTG_06290"/>
<dbReference type="AlphaFoldDB" id="A0A180GRY2"/>